<organism evidence="2 3">
    <name type="scientific">Goodea atripinnis</name>
    <dbReference type="NCBI Taxonomy" id="208336"/>
    <lineage>
        <taxon>Eukaryota</taxon>
        <taxon>Metazoa</taxon>
        <taxon>Chordata</taxon>
        <taxon>Craniata</taxon>
        <taxon>Vertebrata</taxon>
        <taxon>Euteleostomi</taxon>
        <taxon>Actinopterygii</taxon>
        <taxon>Neopterygii</taxon>
        <taxon>Teleostei</taxon>
        <taxon>Neoteleostei</taxon>
        <taxon>Acanthomorphata</taxon>
        <taxon>Ovalentaria</taxon>
        <taxon>Atherinomorphae</taxon>
        <taxon>Cyprinodontiformes</taxon>
        <taxon>Goodeidae</taxon>
        <taxon>Goodea</taxon>
    </lineage>
</organism>
<feature type="compositionally biased region" description="Basic and acidic residues" evidence="1">
    <location>
        <begin position="94"/>
        <end position="105"/>
    </location>
</feature>
<evidence type="ECO:0008006" key="4">
    <source>
        <dbReference type="Google" id="ProtNLM"/>
    </source>
</evidence>
<evidence type="ECO:0000313" key="2">
    <source>
        <dbReference type="EMBL" id="MEQ2169937.1"/>
    </source>
</evidence>
<comment type="caution">
    <text evidence="2">The sequence shown here is derived from an EMBL/GenBank/DDBJ whole genome shotgun (WGS) entry which is preliminary data.</text>
</comment>
<evidence type="ECO:0000313" key="3">
    <source>
        <dbReference type="Proteomes" id="UP001476798"/>
    </source>
</evidence>
<dbReference type="EMBL" id="JAHRIO010034650">
    <property type="protein sequence ID" value="MEQ2169937.1"/>
    <property type="molecule type" value="Genomic_DNA"/>
</dbReference>
<accession>A0ABV0NEV5</accession>
<feature type="region of interest" description="Disordered" evidence="1">
    <location>
        <begin position="83"/>
        <end position="105"/>
    </location>
</feature>
<proteinExistence type="predicted"/>
<evidence type="ECO:0000256" key="1">
    <source>
        <dbReference type="SAM" id="MobiDB-lite"/>
    </source>
</evidence>
<dbReference type="Proteomes" id="UP001476798">
    <property type="component" value="Unassembled WGS sequence"/>
</dbReference>
<keyword evidence="3" id="KW-1185">Reference proteome</keyword>
<gene>
    <name evidence="2" type="ORF">GOODEAATRI_030134</name>
</gene>
<name>A0ABV0NEV5_9TELE</name>
<sequence>MLRQTSRGKLQQWRFWRVYSKWNYKHYFIPLEVKTKDGRVKCTLCPSAQCLSTSTVSNPTLMKHLSTAHNSTELVAKNTIVDNNKSRPGVASLTKEDMKPRSPNN</sequence>
<protein>
    <recommendedName>
        <fullName evidence="4">BED-type domain-containing protein</fullName>
    </recommendedName>
</protein>
<reference evidence="2 3" key="1">
    <citation type="submission" date="2021-06" db="EMBL/GenBank/DDBJ databases">
        <authorList>
            <person name="Palmer J.M."/>
        </authorList>
    </citation>
    <scope>NUCLEOTIDE SEQUENCE [LARGE SCALE GENOMIC DNA]</scope>
    <source>
        <strain evidence="2 3">GA_2019</strain>
        <tissue evidence="2">Muscle</tissue>
    </source>
</reference>